<evidence type="ECO:0000313" key="1">
    <source>
        <dbReference type="EMBL" id="QHT74865.1"/>
    </source>
</evidence>
<protein>
    <submittedName>
        <fullName evidence="1">Uncharacterized protein</fullName>
    </submittedName>
</protein>
<dbReference type="EMBL" id="MN739859">
    <property type="protein sequence ID" value="QHT74865.1"/>
    <property type="molecule type" value="Genomic_DNA"/>
</dbReference>
<reference evidence="1" key="1">
    <citation type="journal article" date="2020" name="Nature">
        <title>Giant virus diversity and host interactions through global metagenomics.</title>
        <authorList>
            <person name="Schulz F."/>
            <person name="Roux S."/>
            <person name="Paez-Espino D."/>
            <person name="Jungbluth S."/>
            <person name="Walsh D.A."/>
            <person name="Denef V.J."/>
            <person name="McMahon K.D."/>
            <person name="Konstantinidis K.T."/>
            <person name="Eloe-Fadrosh E.A."/>
            <person name="Kyrpides N.C."/>
            <person name="Woyke T."/>
        </authorList>
    </citation>
    <scope>NUCLEOTIDE SEQUENCE</scope>
    <source>
        <strain evidence="1">GVMAG-M-3300023179-62</strain>
    </source>
</reference>
<sequence>MSNLVEKSIVNDVKKIIERGSIEEMQEFWLSITTEYEFDQPIDFPWIIQKIFIHSCVHGKKDIAEWLRSIFDEMDEISKIAYKHSINYGNVLLRKK</sequence>
<proteinExistence type="predicted"/>
<dbReference type="AlphaFoldDB" id="A0A6C0H3Y8"/>
<organism evidence="1">
    <name type="scientific">viral metagenome</name>
    <dbReference type="NCBI Taxonomy" id="1070528"/>
    <lineage>
        <taxon>unclassified sequences</taxon>
        <taxon>metagenomes</taxon>
        <taxon>organismal metagenomes</taxon>
    </lineage>
</organism>
<name>A0A6C0H3Y8_9ZZZZ</name>
<accession>A0A6C0H3Y8</accession>